<reference evidence="2 3" key="1">
    <citation type="journal article" date="2024" name="Insects">
        <title>An Improved Chromosome-Level Genome Assembly of the Firefly Pyrocoelia pectoralis.</title>
        <authorList>
            <person name="Fu X."/>
            <person name="Meyer-Rochow V.B."/>
            <person name="Ballantyne L."/>
            <person name="Zhu X."/>
        </authorList>
    </citation>
    <scope>NUCLEOTIDE SEQUENCE [LARGE SCALE GENOMIC DNA]</scope>
    <source>
        <strain evidence="2">XCY_ONT2</strain>
    </source>
</reference>
<dbReference type="AlphaFoldDB" id="A0AAN7V1R4"/>
<gene>
    <name evidence="2" type="ORF">RI129_012338</name>
</gene>
<dbReference type="Proteomes" id="UP001329430">
    <property type="component" value="Chromosome 10"/>
</dbReference>
<feature type="transmembrane region" description="Helical" evidence="1">
    <location>
        <begin position="26"/>
        <end position="48"/>
    </location>
</feature>
<comment type="caution">
    <text evidence="2">The sequence shown here is derived from an EMBL/GenBank/DDBJ whole genome shotgun (WGS) entry which is preliminary data.</text>
</comment>
<proteinExistence type="predicted"/>
<sequence>MQNITHESITKTGQFFNEILQEDSRFLIIPLLVIIFIMLLSALVYLMAKKKRLDSVRENLMQLYEFDSNENEWESFHQSYNEQNYGSFFNYNTTNV</sequence>
<keyword evidence="1" id="KW-0812">Transmembrane</keyword>
<dbReference type="EMBL" id="JAVRBK010000010">
    <property type="protein sequence ID" value="KAK5638043.1"/>
    <property type="molecule type" value="Genomic_DNA"/>
</dbReference>
<accession>A0AAN7V1R4</accession>
<evidence type="ECO:0000313" key="3">
    <source>
        <dbReference type="Proteomes" id="UP001329430"/>
    </source>
</evidence>
<keyword evidence="1" id="KW-0472">Membrane</keyword>
<evidence type="ECO:0000256" key="1">
    <source>
        <dbReference type="SAM" id="Phobius"/>
    </source>
</evidence>
<name>A0AAN7V1R4_9COLE</name>
<keyword evidence="3" id="KW-1185">Reference proteome</keyword>
<organism evidence="2 3">
    <name type="scientific">Pyrocoelia pectoralis</name>
    <dbReference type="NCBI Taxonomy" id="417401"/>
    <lineage>
        <taxon>Eukaryota</taxon>
        <taxon>Metazoa</taxon>
        <taxon>Ecdysozoa</taxon>
        <taxon>Arthropoda</taxon>
        <taxon>Hexapoda</taxon>
        <taxon>Insecta</taxon>
        <taxon>Pterygota</taxon>
        <taxon>Neoptera</taxon>
        <taxon>Endopterygota</taxon>
        <taxon>Coleoptera</taxon>
        <taxon>Polyphaga</taxon>
        <taxon>Elateriformia</taxon>
        <taxon>Elateroidea</taxon>
        <taxon>Lampyridae</taxon>
        <taxon>Lampyrinae</taxon>
        <taxon>Pyrocoelia</taxon>
    </lineage>
</organism>
<keyword evidence="1" id="KW-1133">Transmembrane helix</keyword>
<evidence type="ECO:0000313" key="2">
    <source>
        <dbReference type="EMBL" id="KAK5638043.1"/>
    </source>
</evidence>
<protein>
    <submittedName>
        <fullName evidence="2">Uncharacterized protein</fullName>
    </submittedName>
</protein>